<evidence type="ECO:0000313" key="11">
    <source>
        <dbReference type="EMBL" id="KAF3886841.1"/>
    </source>
</evidence>
<dbReference type="InterPro" id="IPR004358">
    <property type="entry name" value="Sig_transdc_His_kin-like_C"/>
</dbReference>
<dbReference type="EMBL" id="JHEG04000001">
    <property type="protein sequence ID" value="KAF3886841.1"/>
    <property type="molecule type" value="Genomic_DNA"/>
</dbReference>
<dbReference type="Gene3D" id="1.10.287.130">
    <property type="match status" value="1"/>
</dbReference>
<dbReference type="SMART" id="SM00388">
    <property type="entry name" value="HisKA"/>
    <property type="match status" value="1"/>
</dbReference>
<evidence type="ECO:0000256" key="3">
    <source>
        <dbReference type="ARBA" id="ARBA00012438"/>
    </source>
</evidence>
<comment type="similarity">
    <text evidence="2">In the N-terminal section; belongs to the phytochrome family.</text>
</comment>
<evidence type="ECO:0000256" key="1">
    <source>
        <dbReference type="ARBA" id="ARBA00000085"/>
    </source>
</evidence>
<dbReference type="InterPro" id="IPR025751">
    <property type="entry name" value="RsbRD_N_dom"/>
</dbReference>
<keyword evidence="4" id="KW-0597">Phosphoprotein</keyword>
<dbReference type="PANTHER" id="PTHR43711:SF26">
    <property type="entry name" value="SENSOR HISTIDINE KINASE RCSC"/>
    <property type="match status" value="1"/>
</dbReference>
<dbReference type="RefSeq" id="WP_038082918.1">
    <property type="nucleotide sequence ID" value="NZ_JHEG04000001.1"/>
</dbReference>
<dbReference type="InterPro" id="IPR036890">
    <property type="entry name" value="HATPase_C_sf"/>
</dbReference>
<dbReference type="InterPro" id="IPR005467">
    <property type="entry name" value="His_kinase_dom"/>
</dbReference>
<accession>A0A0C1NDH5</accession>
<dbReference type="AlphaFoldDB" id="A0A0C1NDH5"/>
<gene>
    <name evidence="12" type="ORF">DA73_0220300</name>
    <name evidence="11" type="ORF">DA73_0400016125</name>
</gene>
<dbReference type="CDD" id="cd00082">
    <property type="entry name" value="HisKA"/>
    <property type="match status" value="1"/>
</dbReference>
<dbReference type="InterPro" id="IPR036097">
    <property type="entry name" value="HisK_dim/P_sf"/>
</dbReference>
<keyword evidence="7" id="KW-0902">Two-component regulatory system</keyword>
<dbReference type="GO" id="GO:0000155">
    <property type="term" value="F:phosphorelay sensor kinase activity"/>
    <property type="evidence" value="ECO:0007669"/>
    <property type="project" value="InterPro"/>
</dbReference>
<evidence type="ECO:0000256" key="7">
    <source>
        <dbReference type="ARBA" id="ARBA00023012"/>
    </source>
</evidence>
<feature type="domain" description="Histidine kinase" evidence="10">
    <location>
        <begin position="170"/>
        <end position="402"/>
    </location>
</feature>
<dbReference type="EC" id="2.7.13.3" evidence="3"/>
<dbReference type="EMBL" id="JHEG02000048">
    <property type="protein sequence ID" value="KIE10821.1"/>
    <property type="molecule type" value="Genomic_DNA"/>
</dbReference>
<evidence type="ECO:0000259" key="10">
    <source>
        <dbReference type="PROSITE" id="PS50109"/>
    </source>
</evidence>
<dbReference type="STRING" id="1479485.DA73_0220300"/>
<sequence length="408" mass="45569">MNFSQLLDEKIESIVQNWVEAVCLDRQISSTDNLTHSAIRNHLPDVLKAMATVLSQSQDSDIESIVQNSLEHGVLRAAQGFTPPEIAREYRLLRQIIFSTLEADLVNGTVREVMRVHRAIDETIDEAIGQCFKSYVEERLQELQQLQSQAELTNQELTRLVKANQENLSQLAHELKNPLTSIIGYSELILRSSQKNIQPEGTLSHLEHIERVLRNGRQLLRLINDALEMSRYQAGKMQLHPVPTDVCSCIDDMVKMLEPLASAKDLQIIVDCNLAPVDRSNSDIPKTVVVDPLRLQQIVTNLLSNAIRYTESGSIKLRCSMLPDDRWCLSVSDTGVGIAPEDQMRIFDPFFRAESSVSHLVDGTGLGLAIVSQLVKLMQGKIELISQIGAGSTFSVILPVTLSLKTKE</sequence>
<evidence type="ECO:0000256" key="2">
    <source>
        <dbReference type="ARBA" id="ARBA00006402"/>
    </source>
</evidence>
<evidence type="ECO:0000256" key="6">
    <source>
        <dbReference type="ARBA" id="ARBA00022777"/>
    </source>
</evidence>
<dbReference type="OrthoDB" id="568844at2"/>
<dbReference type="InterPro" id="IPR003661">
    <property type="entry name" value="HisK_dim/P_dom"/>
</dbReference>
<dbReference type="Pfam" id="PF02518">
    <property type="entry name" value="HATPase_c"/>
    <property type="match status" value="1"/>
</dbReference>
<proteinExistence type="inferred from homology"/>
<dbReference type="Pfam" id="PF14361">
    <property type="entry name" value="RsbRD_N"/>
    <property type="match status" value="1"/>
</dbReference>
<dbReference type="PANTHER" id="PTHR43711">
    <property type="entry name" value="TWO-COMPONENT HISTIDINE KINASE"/>
    <property type="match status" value="1"/>
</dbReference>
<keyword evidence="9" id="KW-0175">Coiled coil</keyword>
<reference evidence="11" key="2">
    <citation type="submission" date="2019-11" db="EMBL/GenBank/DDBJ databases">
        <title>Improved Assembly of Tolypothrix boutellei genome.</title>
        <authorList>
            <person name="Sarangi A.N."/>
            <person name="Mukherjee M."/>
            <person name="Ghosh S."/>
            <person name="Singh D."/>
            <person name="Das A."/>
            <person name="Kant S."/>
            <person name="Prusty A."/>
            <person name="Tripathy S."/>
        </authorList>
    </citation>
    <scope>NUCLEOTIDE SEQUENCE</scope>
    <source>
        <strain evidence="11">VB521301</strain>
    </source>
</reference>
<evidence type="ECO:0000313" key="12">
    <source>
        <dbReference type="EMBL" id="KIE10821.1"/>
    </source>
</evidence>
<dbReference type="CDD" id="cd16922">
    <property type="entry name" value="HATPase_EvgS-ArcB-TorS-like"/>
    <property type="match status" value="1"/>
</dbReference>
<dbReference type="InterPro" id="IPR050736">
    <property type="entry name" value="Sensor_HK_Regulatory"/>
</dbReference>
<dbReference type="SUPFAM" id="SSF55874">
    <property type="entry name" value="ATPase domain of HSP90 chaperone/DNA topoisomerase II/histidine kinase"/>
    <property type="match status" value="1"/>
</dbReference>
<dbReference type="InterPro" id="IPR003594">
    <property type="entry name" value="HATPase_dom"/>
</dbReference>
<dbReference type="FunFam" id="3.30.565.10:FF:000010">
    <property type="entry name" value="Sensor histidine kinase RcsC"/>
    <property type="match status" value="1"/>
</dbReference>
<dbReference type="Gene3D" id="3.30.565.10">
    <property type="entry name" value="Histidine kinase-like ATPase, C-terminal domain"/>
    <property type="match status" value="1"/>
</dbReference>
<keyword evidence="5" id="KW-0808">Transferase</keyword>
<dbReference type="SMART" id="SM00387">
    <property type="entry name" value="HATPase_c"/>
    <property type="match status" value="1"/>
</dbReference>
<evidence type="ECO:0000256" key="5">
    <source>
        <dbReference type="ARBA" id="ARBA00022679"/>
    </source>
</evidence>
<keyword evidence="13" id="KW-1185">Reference proteome</keyword>
<reference evidence="12" key="1">
    <citation type="journal article" date="2015" name="Genome Announc.">
        <title>Draft Genome Sequence of Tolypothrix boutellei Strain VB521301.</title>
        <authorList>
            <person name="Chandrababunaidu M.M."/>
            <person name="Singh D."/>
            <person name="Sen D."/>
            <person name="Bhan S."/>
            <person name="Das S."/>
            <person name="Gupta A."/>
            <person name="Adhikary S.P."/>
            <person name="Tripathy S."/>
        </authorList>
    </citation>
    <scope>NUCLEOTIDE SEQUENCE</scope>
    <source>
        <strain evidence="12">VB521301</strain>
    </source>
</reference>
<comment type="catalytic activity">
    <reaction evidence="1">
        <text>ATP + protein L-histidine = ADP + protein N-phospho-L-histidine.</text>
        <dbReference type="EC" id="2.7.13.3"/>
    </reaction>
</comment>
<evidence type="ECO:0000256" key="8">
    <source>
        <dbReference type="ARBA" id="ARBA00074306"/>
    </source>
</evidence>
<evidence type="ECO:0000256" key="4">
    <source>
        <dbReference type="ARBA" id="ARBA00022553"/>
    </source>
</evidence>
<keyword evidence="6 11" id="KW-0418">Kinase</keyword>
<protein>
    <recommendedName>
        <fullName evidence="8">Circadian input-output histidine kinase CikA</fullName>
        <ecNumber evidence="3">2.7.13.3</ecNumber>
    </recommendedName>
</protein>
<dbReference type="PROSITE" id="PS50109">
    <property type="entry name" value="HIS_KIN"/>
    <property type="match status" value="1"/>
</dbReference>
<dbReference type="PRINTS" id="PR00344">
    <property type="entry name" value="BCTRLSENSOR"/>
</dbReference>
<dbReference type="Proteomes" id="UP000029738">
    <property type="component" value="Unassembled WGS sequence"/>
</dbReference>
<dbReference type="Pfam" id="PF00512">
    <property type="entry name" value="HisKA"/>
    <property type="match status" value="1"/>
</dbReference>
<name>A0A0C1NDH5_9CYAN</name>
<evidence type="ECO:0000313" key="13">
    <source>
        <dbReference type="Proteomes" id="UP000029738"/>
    </source>
</evidence>
<comment type="caution">
    <text evidence="12">The sequence shown here is derived from an EMBL/GenBank/DDBJ whole genome shotgun (WGS) entry which is preliminary data.</text>
</comment>
<organism evidence="12">
    <name type="scientific">Tolypothrix bouteillei VB521301</name>
    <dbReference type="NCBI Taxonomy" id="1479485"/>
    <lineage>
        <taxon>Bacteria</taxon>
        <taxon>Bacillati</taxon>
        <taxon>Cyanobacteriota</taxon>
        <taxon>Cyanophyceae</taxon>
        <taxon>Nostocales</taxon>
        <taxon>Tolypothrichaceae</taxon>
        <taxon>Tolypothrix</taxon>
    </lineage>
</organism>
<feature type="coiled-coil region" evidence="9">
    <location>
        <begin position="136"/>
        <end position="174"/>
    </location>
</feature>
<evidence type="ECO:0000256" key="9">
    <source>
        <dbReference type="SAM" id="Coils"/>
    </source>
</evidence>
<dbReference type="SUPFAM" id="SSF47384">
    <property type="entry name" value="Homodimeric domain of signal transducing histidine kinase"/>
    <property type="match status" value="1"/>
</dbReference>